<sequence length="204" mass="22995">MLHDIAVHHAFVGDAQFCKIAAVVAVDVAQFIPEGDEFGFQLRALFYGKVLEELADGFFLFLVEEVVIVHNVLQFLQVAEEFVGIYKVFVYVIEIADEQFSPEVEVIQSFFAAGLFAEHLIQFAYQADRVTGLQWRELPEQFADADVGRRPQRAVRFSCQIFVEEQTGTFVGENDGGAREVVSYFGVKVAGDQLEECFHDLVDN</sequence>
<reference evidence="1" key="1">
    <citation type="submission" date="2007-06" db="EMBL/GenBank/DDBJ databases">
        <authorList>
            <person name="Fulton L."/>
            <person name="Clifton S."/>
            <person name="Fulton B."/>
            <person name="Xu J."/>
            <person name="Minx P."/>
            <person name="Pepin K.H."/>
            <person name="Johnson M."/>
            <person name="Thiruvilangam P."/>
            <person name="Bhonagiri V."/>
            <person name="Nash W.E."/>
            <person name="Mardis E.R."/>
            <person name="Wilson R.K."/>
        </authorList>
    </citation>
    <scope>NUCLEOTIDE SEQUENCE [LARGE SCALE GENOMIC DNA]</scope>
    <source>
        <strain evidence="1">ATCC 8492</strain>
    </source>
</reference>
<dbReference type="EMBL" id="AAYH02000035">
    <property type="protein sequence ID" value="EDO55734.1"/>
    <property type="molecule type" value="Genomic_DNA"/>
</dbReference>
<protein>
    <submittedName>
        <fullName evidence="1">Uncharacterized protein</fullName>
    </submittedName>
</protein>
<name>A0ABC9NGE7_BACUC</name>
<evidence type="ECO:0000313" key="2">
    <source>
        <dbReference type="Proteomes" id="UP000004110"/>
    </source>
</evidence>
<keyword evidence="2" id="KW-1185">Reference proteome</keyword>
<proteinExistence type="predicted"/>
<reference evidence="1" key="2">
    <citation type="submission" date="2013-11" db="EMBL/GenBank/DDBJ databases">
        <title>Draft genome sequence of Bacteroides uniformis (ATCC 8492).</title>
        <authorList>
            <person name="Sudarsanam P."/>
            <person name="Ley R."/>
            <person name="Guruge J."/>
            <person name="Turnbaugh P.J."/>
            <person name="Mahowald M."/>
            <person name="Liep D."/>
            <person name="Gordon J."/>
        </authorList>
    </citation>
    <scope>NUCLEOTIDE SEQUENCE</scope>
    <source>
        <strain evidence="1">ATCC 8492</strain>
    </source>
</reference>
<dbReference type="Proteomes" id="UP000004110">
    <property type="component" value="Unassembled WGS sequence"/>
</dbReference>
<dbReference type="AlphaFoldDB" id="A0ABC9NGE7"/>
<gene>
    <name evidence="1" type="ORF">BACUNI_00576</name>
</gene>
<comment type="caution">
    <text evidence="1">The sequence shown here is derived from an EMBL/GenBank/DDBJ whole genome shotgun (WGS) entry which is preliminary data.</text>
</comment>
<accession>A0ABC9NGE7</accession>
<evidence type="ECO:0000313" key="1">
    <source>
        <dbReference type="EMBL" id="EDO55734.1"/>
    </source>
</evidence>
<organism evidence="1 2">
    <name type="scientific">Bacteroides uniformis (strain ATCC 8492 / DSM 6597 / CCUG 4942 / CIP 103695 / JCM 5828 / KCTC 5204 / NCTC 13054 / VPI 0061)</name>
    <dbReference type="NCBI Taxonomy" id="411479"/>
    <lineage>
        <taxon>Bacteria</taxon>
        <taxon>Pseudomonadati</taxon>
        <taxon>Bacteroidota</taxon>
        <taxon>Bacteroidia</taxon>
        <taxon>Bacteroidales</taxon>
        <taxon>Bacteroidaceae</taxon>
        <taxon>Bacteroides</taxon>
    </lineage>
</organism>